<feature type="region of interest" description="Disordered" evidence="8">
    <location>
        <begin position="1"/>
        <end position="28"/>
    </location>
</feature>
<evidence type="ECO:0000313" key="11">
    <source>
        <dbReference type="Proteomes" id="UP000557566"/>
    </source>
</evidence>
<keyword evidence="11" id="KW-1185">Reference proteome</keyword>
<dbReference type="AlphaFoldDB" id="A0A8H4LX54"/>
<dbReference type="InterPro" id="IPR036330">
    <property type="entry name" value="Ost4p_sf"/>
</dbReference>
<comment type="subcellular location">
    <subcellularLocation>
        <location evidence="1">Endoplasmic reticulum membrane</location>
        <topology evidence="1">Single-pass type III membrane protein</topology>
    </subcellularLocation>
</comment>
<accession>A0A8H4LX54</accession>
<evidence type="ECO:0008006" key="12">
    <source>
        <dbReference type="Google" id="ProtNLM"/>
    </source>
</evidence>
<keyword evidence="6 9" id="KW-1133">Transmembrane helix</keyword>
<dbReference type="GO" id="GO:0005789">
    <property type="term" value="C:endoplasmic reticulum membrane"/>
    <property type="evidence" value="ECO:0007669"/>
    <property type="project" value="UniProtKB-SubCell"/>
</dbReference>
<dbReference type="Pfam" id="PF10215">
    <property type="entry name" value="Ost4"/>
    <property type="match status" value="1"/>
</dbReference>
<comment type="caution">
    <text evidence="10">The sequence shown here is derived from an EMBL/GenBank/DDBJ whole genome shotgun (WGS) entry which is preliminary data.</text>
</comment>
<keyword evidence="4" id="KW-0256">Endoplasmic reticulum</keyword>
<comment type="similarity">
    <text evidence="2">Belongs to the OST4 family.</text>
</comment>
<name>A0A8H4LX54_9HYPO</name>
<evidence type="ECO:0000256" key="2">
    <source>
        <dbReference type="ARBA" id="ARBA00007685"/>
    </source>
</evidence>
<evidence type="ECO:0000256" key="3">
    <source>
        <dbReference type="ARBA" id="ARBA00022692"/>
    </source>
</evidence>
<organism evidence="10 11">
    <name type="scientific">Ophiocordyceps sinensis</name>
    <dbReference type="NCBI Taxonomy" id="72228"/>
    <lineage>
        <taxon>Eukaryota</taxon>
        <taxon>Fungi</taxon>
        <taxon>Dikarya</taxon>
        <taxon>Ascomycota</taxon>
        <taxon>Pezizomycotina</taxon>
        <taxon>Sordariomycetes</taxon>
        <taxon>Hypocreomycetidae</taxon>
        <taxon>Hypocreales</taxon>
        <taxon>Ophiocordycipitaceae</taxon>
        <taxon>Ophiocordyceps</taxon>
    </lineage>
</organism>
<feature type="transmembrane region" description="Helical" evidence="9">
    <location>
        <begin position="45"/>
        <end position="66"/>
    </location>
</feature>
<evidence type="ECO:0000313" key="10">
    <source>
        <dbReference type="EMBL" id="KAF4507149.1"/>
    </source>
</evidence>
<proteinExistence type="inferred from homology"/>
<feature type="compositionally biased region" description="Basic and acidic residues" evidence="8">
    <location>
        <begin position="1"/>
        <end position="10"/>
    </location>
</feature>
<evidence type="ECO:0000256" key="1">
    <source>
        <dbReference type="ARBA" id="ARBA00004643"/>
    </source>
</evidence>
<evidence type="ECO:0000256" key="8">
    <source>
        <dbReference type="SAM" id="MobiDB-lite"/>
    </source>
</evidence>
<evidence type="ECO:0000256" key="4">
    <source>
        <dbReference type="ARBA" id="ARBA00022824"/>
    </source>
</evidence>
<sequence length="78" mass="8653">MFNHVQRELAQHNTSPTHKPQHFVQAPSQARSSQHVAAMISDRDLFSIAILLGGASMVLVILYHFLEDSASPVMNKAK</sequence>
<dbReference type="EMBL" id="JAAVMX010000006">
    <property type="protein sequence ID" value="KAF4507149.1"/>
    <property type="molecule type" value="Genomic_DNA"/>
</dbReference>
<reference evidence="10 11" key="1">
    <citation type="journal article" date="2020" name="Genome Biol. Evol.">
        <title>A new high-quality draft genome assembly of the Chinese cordyceps Ophiocordyceps sinensis.</title>
        <authorList>
            <person name="Shu R."/>
            <person name="Zhang J."/>
            <person name="Meng Q."/>
            <person name="Zhang H."/>
            <person name="Zhou G."/>
            <person name="Li M."/>
            <person name="Wu P."/>
            <person name="Zhao Y."/>
            <person name="Chen C."/>
            <person name="Qin Q."/>
        </authorList>
    </citation>
    <scope>NUCLEOTIDE SEQUENCE [LARGE SCALE GENOMIC DNA]</scope>
    <source>
        <strain evidence="10 11">IOZ07</strain>
    </source>
</reference>
<protein>
    <recommendedName>
        <fullName evidence="12">Oligosaccaryltransferase</fullName>
    </recommendedName>
</protein>
<evidence type="ECO:0000256" key="5">
    <source>
        <dbReference type="ARBA" id="ARBA00022968"/>
    </source>
</evidence>
<dbReference type="SUPFAM" id="SSF103464">
    <property type="entry name" value="Oligosaccharyltransferase subunit ost4p"/>
    <property type="match status" value="1"/>
</dbReference>
<gene>
    <name evidence="10" type="ORF">G6O67_005817</name>
</gene>
<dbReference type="InterPro" id="IPR018943">
    <property type="entry name" value="Oligosaccaryltransferase"/>
</dbReference>
<evidence type="ECO:0000256" key="9">
    <source>
        <dbReference type="SAM" id="Phobius"/>
    </source>
</evidence>
<keyword evidence="3 9" id="KW-0812">Transmembrane</keyword>
<keyword evidence="7 9" id="KW-0472">Membrane</keyword>
<dbReference type="Proteomes" id="UP000557566">
    <property type="component" value="Unassembled WGS sequence"/>
</dbReference>
<evidence type="ECO:0000256" key="7">
    <source>
        <dbReference type="ARBA" id="ARBA00023136"/>
    </source>
</evidence>
<dbReference type="OrthoDB" id="2124077at2759"/>
<keyword evidence="5" id="KW-0735">Signal-anchor</keyword>
<evidence type="ECO:0000256" key="6">
    <source>
        <dbReference type="ARBA" id="ARBA00022989"/>
    </source>
</evidence>